<protein>
    <submittedName>
        <fullName evidence="3">MSF1-like conserved region domain-containing protein, putative</fullName>
    </submittedName>
</protein>
<evidence type="ECO:0000313" key="3">
    <source>
        <dbReference type="EMBL" id="CEL64990.1"/>
    </source>
</evidence>
<accession>A0A0F7U8R0</accession>
<dbReference type="InterPro" id="IPR037365">
    <property type="entry name" value="Slowmo/Ups"/>
</dbReference>
<feature type="compositionally biased region" description="Basic and acidic residues" evidence="1">
    <location>
        <begin position="371"/>
        <end position="382"/>
    </location>
</feature>
<organism evidence="3">
    <name type="scientific">Neospora caninum (strain Liverpool)</name>
    <dbReference type="NCBI Taxonomy" id="572307"/>
    <lineage>
        <taxon>Eukaryota</taxon>
        <taxon>Sar</taxon>
        <taxon>Alveolata</taxon>
        <taxon>Apicomplexa</taxon>
        <taxon>Conoidasida</taxon>
        <taxon>Coccidia</taxon>
        <taxon>Eucoccidiorida</taxon>
        <taxon>Eimeriorina</taxon>
        <taxon>Sarcocystidae</taxon>
        <taxon>Neospora</taxon>
    </lineage>
</organism>
<evidence type="ECO:0000259" key="2">
    <source>
        <dbReference type="PROSITE" id="PS50904"/>
    </source>
</evidence>
<feature type="domain" description="PRELI/MSF1" evidence="2">
    <location>
        <begin position="1"/>
        <end position="175"/>
    </location>
</feature>
<gene>
    <name evidence="3" type="ORF">BN1204_008510</name>
</gene>
<dbReference type="Pfam" id="PF04707">
    <property type="entry name" value="PRELI"/>
    <property type="match status" value="1"/>
</dbReference>
<sequence length="498" mass="54216">MRLFEKTFVFDSDWETVTSAFWTKYPNELQPHVLRVDTLDVDIDPEKQEFATRRLHSLKYCVPRWMECFFGGSSPVGFGLEEAYCSLPDKTLHLKSRNYTFASFFRVDEECTYTPHPTDPSRTLYKQTATYKVFGLGAAINRALERAAVRSAEEKSSVGFSVVQSRASSLEEQGWWRRQCAACIHSLEAAAVNATQHYRDLVRHVEESLHISLCAPSTPPLSSTLSLDRFGSSPLLEPSLFAACAMSASAKRFLLCRPSPPFSLPRNDSSSSLFSSSLSALRSPLASPAMPPSLKALLPASPLSPSSSPDPNVPPSPSPSSPSLSSSAPSSTAVDSTAESGEPRGGARSGDTDCACLRPAPGGTAPLSTSEWRRRQQEERAREAHRKGITQTFALSGEAARPAFPASEESMGAADPGSSREAGGVGRASEEGNAANRVTGRTFGERSYAWSRDAHTPALRPGEAEKGRQSIRDEKRLTFRPPLLFPSLWSYRGRSSPS</sequence>
<feature type="compositionally biased region" description="Pro residues" evidence="1">
    <location>
        <begin position="311"/>
        <end position="320"/>
    </location>
</feature>
<reference evidence="3" key="1">
    <citation type="journal article" date="2015" name="PLoS ONE">
        <title>Comprehensive Evaluation of Toxoplasma gondii VEG and Neospora caninum LIV Genomes with Tachyzoite Stage Transcriptome and Proteome Defines Novel Transcript Features.</title>
        <authorList>
            <person name="Ramaprasad A."/>
            <person name="Mourier T."/>
            <person name="Naeem R."/>
            <person name="Malas T.B."/>
            <person name="Moussa E."/>
            <person name="Panigrahi A."/>
            <person name="Vermont S.J."/>
            <person name="Otto T.D."/>
            <person name="Wastling J."/>
            <person name="Pain A."/>
        </authorList>
    </citation>
    <scope>NUCLEOTIDE SEQUENCE</scope>
    <source>
        <strain evidence="3">Liverpool</strain>
    </source>
</reference>
<feature type="compositionally biased region" description="Low complexity" evidence="1">
    <location>
        <begin position="321"/>
        <end position="331"/>
    </location>
</feature>
<feature type="compositionally biased region" description="Basic and acidic residues" evidence="1">
    <location>
        <begin position="462"/>
        <end position="477"/>
    </location>
</feature>
<dbReference type="GO" id="GO:0005758">
    <property type="term" value="C:mitochondrial intermembrane space"/>
    <property type="evidence" value="ECO:0007669"/>
    <property type="project" value="InterPro"/>
</dbReference>
<feature type="compositionally biased region" description="Low complexity" evidence="1">
    <location>
        <begin position="285"/>
        <end position="310"/>
    </location>
</feature>
<name>A0A0F7U8R0_NEOCL</name>
<dbReference type="EMBL" id="LN714477">
    <property type="protein sequence ID" value="CEL64990.1"/>
    <property type="molecule type" value="Genomic_DNA"/>
</dbReference>
<feature type="region of interest" description="Disordered" evidence="1">
    <location>
        <begin position="285"/>
        <end position="477"/>
    </location>
</feature>
<dbReference type="PROSITE" id="PS50904">
    <property type="entry name" value="PRELI_MSF1"/>
    <property type="match status" value="1"/>
</dbReference>
<proteinExistence type="predicted"/>
<dbReference type="InterPro" id="IPR006797">
    <property type="entry name" value="PRELI/MSF1_dom"/>
</dbReference>
<dbReference type="AlphaFoldDB" id="A0A0F7U8R0"/>
<evidence type="ECO:0000256" key="1">
    <source>
        <dbReference type="SAM" id="MobiDB-lite"/>
    </source>
</evidence>
<dbReference type="PANTHER" id="PTHR11158">
    <property type="entry name" value="MSF1/PX19 RELATED"/>
    <property type="match status" value="1"/>
</dbReference>